<sequence>MADSRFYESLGPLTLAEIAAITDGQLAGDPGDLTVDAVEPVETCRAGALSYFSGDTAPGDGPPPAGAVFLAKESLAEAFASSGAHFIVVSDPRRAFGLAAPRIVAERVLFGDDRIDPTARIGDDCLIAPSATVSAGAVIGARTVIGPGVVVGPGVEIGENSDIGPHCVVRCTIAGARLVLQSGARIGESGFGVAVGSGRPVNVPHFGRVILGEDVFVGANSCIDRGLFTDTVVGDGCKFDNLVHVAHNVTIGEGSVFAGFSAISGSCNIGKNVLFGGRGGLADHVNVGDGAIIGANSATMKDVPAGEFWFGSPAVPKREYVRERMAIKRLIKTKTRDS</sequence>
<reference evidence="8 9" key="1">
    <citation type="submission" date="2024-01" db="EMBL/GenBank/DDBJ databases">
        <title>Hyphobacterium bacterium isolated from marine sediment.</title>
        <authorList>
            <person name="Zhao S."/>
        </authorList>
    </citation>
    <scope>NUCLEOTIDE SEQUENCE [LARGE SCALE GENOMIC DNA]</scope>
    <source>
        <strain evidence="8 9">Y60-23</strain>
    </source>
</reference>
<evidence type="ECO:0000256" key="2">
    <source>
        <dbReference type="ARBA" id="ARBA00022556"/>
    </source>
</evidence>
<keyword evidence="3 8" id="KW-0808">Transferase</keyword>
<gene>
    <name evidence="8" type="primary">lpxD</name>
    <name evidence="8" type="ORF">V0U35_12645</name>
</gene>
<dbReference type="PANTHER" id="PTHR43378:SF2">
    <property type="entry name" value="UDP-3-O-ACYLGLUCOSAMINE N-ACYLTRANSFERASE 1, MITOCHONDRIAL-RELATED"/>
    <property type="match status" value="1"/>
</dbReference>
<proteinExistence type="predicted"/>
<protein>
    <submittedName>
        <fullName evidence="8">UDP-3-O-(3-hydroxymyristoyl)glucosamine N-acyltransferase</fullName>
        <ecNumber evidence="8">2.3.1.191</ecNumber>
    </submittedName>
</protein>
<keyword evidence="9" id="KW-1185">Reference proteome</keyword>
<keyword evidence="5" id="KW-0443">Lipid metabolism</keyword>
<dbReference type="Gene3D" id="3.40.1390.10">
    <property type="entry name" value="MurE/MurF, N-terminal domain"/>
    <property type="match status" value="1"/>
</dbReference>
<dbReference type="Pfam" id="PF25087">
    <property type="entry name" value="GMPPB_C"/>
    <property type="match status" value="1"/>
</dbReference>
<evidence type="ECO:0000256" key="6">
    <source>
        <dbReference type="ARBA" id="ARBA00023315"/>
    </source>
</evidence>
<dbReference type="Gene3D" id="2.160.10.10">
    <property type="entry name" value="Hexapeptide repeat proteins"/>
    <property type="match status" value="1"/>
</dbReference>
<organism evidence="8 9">
    <name type="scientific">Hyphobacterium marinum</name>
    <dbReference type="NCBI Taxonomy" id="3116574"/>
    <lineage>
        <taxon>Bacteria</taxon>
        <taxon>Pseudomonadati</taxon>
        <taxon>Pseudomonadota</taxon>
        <taxon>Alphaproteobacteria</taxon>
        <taxon>Maricaulales</taxon>
        <taxon>Maricaulaceae</taxon>
        <taxon>Hyphobacterium</taxon>
    </lineage>
</organism>
<dbReference type="InterPro" id="IPR056729">
    <property type="entry name" value="GMPPB_C"/>
</dbReference>
<dbReference type="NCBIfam" id="NF002060">
    <property type="entry name" value="PRK00892.1"/>
    <property type="match status" value="1"/>
</dbReference>
<evidence type="ECO:0000256" key="1">
    <source>
        <dbReference type="ARBA" id="ARBA00022516"/>
    </source>
</evidence>
<evidence type="ECO:0000256" key="4">
    <source>
        <dbReference type="ARBA" id="ARBA00022737"/>
    </source>
</evidence>
<evidence type="ECO:0000313" key="9">
    <source>
        <dbReference type="Proteomes" id="UP001310692"/>
    </source>
</evidence>
<evidence type="ECO:0000259" key="7">
    <source>
        <dbReference type="Pfam" id="PF25087"/>
    </source>
</evidence>
<dbReference type="Pfam" id="PF14602">
    <property type="entry name" value="Hexapep_2"/>
    <property type="match status" value="1"/>
</dbReference>
<dbReference type="Proteomes" id="UP001310692">
    <property type="component" value="Unassembled WGS sequence"/>
</dbReference>
<dbReference type="CDD" id="cd03352">
    <property type="entry name" value="LbH_LpxD"/>
    <property type="match status" value="1"/>
</dbReference>
<name>A0ABU7M130_9PROT</name>
<keyword evidence="2" id="KW-0441">Lipid A biosynthesis</keyword>
<dbReference type="InterPro" id="IPR011004">
    <property type="entry name" value="Trimer_LpxA-like_sf"/>
</dbReference>
<evidence type="ECO:0000256" key="5">
    <source>
        <dbReference type="ARBA" id="ARBA00023098"/>
    </source>
</evidence>
<dbReference type="InterPro" id="IPR007691">
    <property type="entry name" value="LpxD"/>
</dbReference>
<feature type="domain" description="Mannose-1-phosphate guanyltransferase C-terminal" evidence="7">
    <location>
        <begin position="123"/>
        <end position="224"/>
    </location>
</feature>
<dbReference type="NCBIfam" id="TIGR01853">
    <property type="entry name" value="lipid_A_lpxD"/>
    <property type="match status" value="1"/>
</dbReference>
<dbReference type="RefSeq" id="WP_330197095.1">
    <property type="nucleotide sequence ID" value="NZ_JAZDRO010000006.1"/>
</dbReference>
<keyword evidence="4" id="KW-0677">Repeat</keyword>
<dbReference type="PANTHER" id="PTHR43378">
    <property type="entry name" value="UDP-3-O-ACYLGLUCOSAMINE N-ACYLTRANSFERASE"/>
    <property type="match status" value="1"/>
</dbReference>
<dbReference type="EC" id="2.3.1.191" evidence="8"/>
<dbReference type="PROSITE" id="PS00101">
    <property type="entry name" value="HEXAPEP_TRANSFERASES"/>
    <property type="match status" value="1"/>
</dbReference>
<keyword evidence="1" id="KW-0444">Lipid biosynthesis</keyword>
<dbReference type="SUPFAM" id="SSF51161">
    <property type="entry name" value="Trimeric LpxA-like enzymes"/>
    <property type="match status" value="1"/>
</dbReference>
<dbReference type="InterPro" id="IPR001451">
    <property type="entry name" value="Hexapep"/>
</dbReference>
<evidence type="ECO:0000256" key="3">
    <source>
        <dbReference type="ARBA" id="ARBA00022679"/>
    </source>
</evidence>
<evidence type="ECO:0000313" key="8">
    <source>
        <dbReference type="EMBL" id="MEE2567529.1"/>
    </source>
</evidence>
<accession>A0ABU7M130</accession>
<keyword evidence="6 8" id="KW-0012">Acyltransferase</keyword>
<dbReference type="GO" id="GO:0103118">
    <property type="term" value="F:UDP-3-O-[(3R)-3-hydroxyacyl]-glucosamine N-acyltransferase activity"/>
    <property type="evidence" value="ECO:0007669"/>
    <property type="project" value="UniProtKB-EC"/>
</dbReference>
<dbReference type="EMBL" id="JAZDRO010000006">
    <property type="protein sequence ID" value="MEE2567529.1"/>
    <property type="molecule type" value="Genomic_DNA"/>
</dbReference>
<comment type="caution">
    <text evidence="8">The sequence shown here is derived from an EMBL/GenBank/DDBJ whole genome shotgun (WGS) entry which is preliminary data.</text>
</comment>
<dbReference type="InterPro" id="IPR018357">
    <property type="entry name" value="Hexapep_transf_CS"/>
</dbReference>
<dbReference type="Pfam" id="PF00132">
    <property type="entry name" value="Hexapep"/>
    <property type="match status" value="1"/>
</dbReference>